<proteinExistence type="predicted"/>
<accession>A0A7S2R9C8</accession>
<dbReference type="AlphaFoldDB" id="A0A7S2R9C8"/>
<dbReference type="Pfam" id="PF08241">
    <property type="entry name" value="Methyltransf_11"/>
    <property type="match status" value="1"/>
</dbReference>
<evidence type="ECO:0000256" key="4">
    <source>
        <dbReference type="SAM" id="SignalP"/>
    </source>
</evidence>
<evidence type="ECO:0000256" key="1">
    <source>
        <dbReference type="ARBA" id="ARBA00022603"/>
    </source>
</evidence>
<organism evidence="6">
    <name type="scientific">Eucampia antarctica</name>
    <dbReference type="NCBI Taxonomy" id="49252"/>
    <lineage>
        <taxon>Eukaryota</taxon>
        <taxon>Sar</taxon>
        <taxon>Stramenopiles</taxon>
        <taxon>Ochrophyta</taxon>
        <taxon>Bacillariophyta</taxon>
        <taxon>Mediophyceae</taxon>
        <taxon>Biddulphiophycidae</taxon>
        <taxon>Hemiaulales</taxon>
        <taxon>Hemiaulaceae</taxon>
        <taxon>Eucampia</taxon>
    </lineage>
</organism>
<dbReference type="SUPFAM" id="SSF53335">
    <property type="entry name" value="S-adenosyl-L-methionine-dependent methyltransferases"/>
    <property type="match status" value="1"/>
</dbReference>
<dbReference type="Gene3D" id="3.40.50.150">
    <property type="entry name" value="Vaccinia Virus protein VP39"/>
    <property type="match status" value="1"/>
</dbReference>
<sequence>MPNLNSILTLVALTLSAPCCYAFSRSLNLSGGNSLSARTRTSSFVPSNSKAIHNPNNNYFGGRIHRSQSSQPLHMALDLVTYLRTEWIATSLCSNQTPREAKVVLQIGSEDGRAVTMIPRSVETLITSSAEADGVIPVTAERQLRQQAERRGAARVRIVNQHADNLKETKDESVDVVISMQAAERMYENGLDWTNSVKEAARVLKPGGRFLFVEKTQINEIDYIDCVMGTYSFDQNEEKDDSDKSDEEVQPKRRLFEMVGYDDVDMVLVPHIAGVVIKSSEGGMTDLEVEARKTDDEKDRLAELSISAFERGIKKRRKKKKVQDEEEV</sequence>
<name>A0A7S2R9C8_9STRA</name>
<keyword evidence="4" id="KW-0732">Signal</keyword>
<feature type="domain" description="Methyltransferase type 11" evidence="5">
    <location>
        <begin position="143"/>
        <end position="212"/>
    </location>
</feature>
<dbReference type="GO" id="GO:0008757">
    <property type="term" value="F:S-adenosylmethionine-dependent methyltransferase activity"/>
    <property type="evidence" value="ECO:0007669"/>
    <property type="project" value="InterPro"/>
</dbReference>
<dbReference type="PROSITE" id="PS01184">
    <property type="entry name" value="UBIE_2"/>
    <property type="match status" value="1"/>
</dbReference>
<keyword evidence="1" id="KW-0489">Methyltransferase</keyword>
<dbReference type="InterPro" id="IPR013216">
    <property type="entry name" value="Methyltransf_11"/>
</dbReference>
<dbReference type="EMBL" id="HBHI01010114">
    <property type="protein sequence ID" value="CAD9664586.1"/>
    <property type="molecule type" value="Transcribed_RNA"/>
</dbReference>
<keyword evidence="3" id="KW-0949">S-adenosyl-L-methionine</keyword>
<protein>
    <recommendedName>
        <fullName evidence="5">Methyltransferase type 11 domain-containing protein</fullName>
    </recommendedName>
</protein>
<feature type="chain" id="PRO_5030839667" description="Methyltransferase type 11 domain-containing protein" evidence="4">
    <location>
        <begin position="23"/>
        <end position="328"/>
    </location>
</feature>
<feature type="signal peptide" evidence="4">
    <location>
        <begin position="1"/>
        <end position="22"/>
    </location>
</feature>
<dbReference type="GO" id="GO:0032259">
    <property type="term" value="P:methylation"/>
    <property type="evidence" value="ECO:0007669"/>
    <property type="project" value="UniProtKB-KW"/>
</dbReference>
<evidence type="ECO:0000256" key="2">
    <source>
        <dbReference type="ARBA" id="ARBA00022679"/>
    </source>
</evidence>
<dbReference type="InterPro" id="IPR023576">
    <property type="entry name" value="UbiE/COQ5_MeTrFase_CS"/>
</dbReference>
<evidence type="ECO:0000256" key="3">
    <source>
        <dbReference type="ARBA" id="ARBA00022691"/>
    </source>
</evidence>
<reference evidence="6" key="1">
    <citation type="submission" date="2021-01" db="EMBL/GenBank/DDBJ databases">
        <authorList>
            <person name="Corre E."/>
            <person name="Pelletier E."/>
            <person name="Niang G."/>
            <person name="Scheremetjew M."/>
            <person name="Finn R."/>
            <person name="Kale V."/>
            <person name="Holt S."/>
            <person name="Cochrane G."/>
            <person name="Meng A."/>
            <person name="Brown T."/>
            <person name="Cohen L."/>
        </authorList>
    </citation>
    <scope>NUCLEOTIDE SEQUENCE</scope>
    <source>
        <strain evidence="6">CCMP1452</strain>
    </source>
</reference>
<keyword evidence="2" id="KW-0808">Transferase</keyword>
<gene>
    <name evidence="6" type="ORF">EANT1437_LOCUS5183</name>
</gene>
<dbReference type="CDD" id="cd02440">
    <property type="entry name" value="AdoMet_MTases"/>
    <property type="match status" value="1"/>
</dbReference>
<evidence type="ECO:0000313" key="6">
    <source>
        <dbReference type="EMBL" id="CAD9664586.1"/>
    </source>
</evidence>
<dbReference type="InterPro" id="IPR029063">
    <property type="entry name" value="SAM-dependent_MTases_sf"/>
</dbReference>
<evidence type="ECO:0000259" key="5">
    <source>
        <dbReference type="Pfam" id="PF08241"/>
    </source>
</evidence>